<reference evidence="3 4" key="1">
    <citation type="journal article" date="2020" name="Cell">
        <title>Large-Scale Comparative Analyses of Tick Genomes Elucidate Their Genetic Diversity and Vector Capacities.</title>
        <authorList>
            <consortium name="Tick Genome and Microbiome Consortium (TIGMIC)"/>
            <person name="Jia N."/>
            <person name="Wang J."/>
            <person name="Shi W."/>
            <person name="Du L."/>
            <person name="Sun Y."/>
            <person name="Zhan W."/>
            <person name="Jiang J.F."/>
            <person name="Wang Q."/>
            <person name="Zhang B."/>
            <person name="Ji P."/>
            <person name="Bell-Sakyi L."/>
            <person name="Cui X.M."/>
            <person name="Yuan T.T."/>
            <person name="Jiang B.G."/>
            <person name="Yang W.F."/>
            <person name="Lam T.T."/>
            <person name="Chang Q.C."/>
            <person name="Ding S.J."/>
            <person name="Wang X.J."/>
            <person name="Zhu J.G."/>
            <person name="Ruan X.D."/>
            <person name="Zhao L."/>
            <person name="Wei J.T."/>
            <person name="Ye R.Z."/>
            <person name="Que T.C."/>
            <person name="Du C.H."/>
            <person name="Zhou Y.H."/>
            <person name="Cheng J.X."/>
            <person name="Dai P.F."/>
            <person name="Guo W.B."/>
            <person name="Han X.H."/>
            <person name="Huang E.J."/>
            <person name="Li L.F."/>
            <person name="Wei W."/>
            <person name="Gao Y.C."/>
            <person name="Liu J.Z."/>
            <person name="Shao H.Z."/>
            <person name="Wang X."/>
            <person name="Wang C.C."/>
            <person name="Yang T.C."/>
            <person name="Huo Q.B."/>
            <person name="Li W."/>
            <person name="Chen H.Y."/>
            <person name="Chen S.E."/>
            <person name="Zhou L.G."/>
            <person name="Ni X.B."/>
            <person name="Tian J.H."/>
            <person name="Sheng Y."/>
            <person name="Liu T."/>
            <person name="Pan Y.S."/>
            <person name="Xia L.Y."/>
            <person name="Li J."/>
            <person name="Zhao F."/>
            <person name="Cao W.C."/>
        </authorList>
    </citation>
    <scope>NUCLEOTIDE SEQUENCE [LARGE SCALE GENOMIC DNA]</scope>
    <source>
        <strain evidence="3">HaeL-2018</strain>
    </source>
</reference>
<dbReference type="GO" id="GO:0005506">
    <property type="term" value="F:iron ion binding"/>
    <property type="evidence" value="ECO:0007669"/>
    <property type="project" value="InterPro"/>
</dbReference>
<dbReference type="VEuPathDB" id="VectorBase:HLOH_042154"/>
<organism evidence="3 4">
    <name type="scientific">Haemaphysalis longicornis</name>
    <name type="common">Bush tick</name>
    <dbReference type="NCBI Taxonomy" id="44386"/>
    <lineage>
        <taxon>Eukaryota</taxon>
        <taxon>Metazoa</taxon>
        <taxon>Ecdysozoa</taxon>
        <taxon>Arthropoda</taxon>
        <taxon>Chelicerata</taxon>
        <taxon>Arachnida</taxon>
        <taxon>Acari</taxon>
        <taxon>Parasitiformes</taxon>
        <taxon>Ixodida</taxon>
        <taxon>Ixodoidea</taxon>
        <taxon>Ixodidae</taxon>
        <taxon>Haemaphysalinae</taxon>
        <taxon>Haemaphysalis</taxon>
    </lineage>
</organism>
<dbReference type="InterPro" id="IPR002397">
    <property type="entry name" value="Cyt_P450_B"/>
</dbReference>
<dbReference type="SUPFAM" id="SSF48264">
    <property type="entry name" value="Cytochrome P450"/>
    <property type="match status" value="1"/>
</dbReference>
<dbReference type="PRINTS" id="PR00359">
    <property type="entry name" value="BP450"/>
</dbReference>
<dbReference type="Pfam" id="PF00067">
    <property type="entry name" value="p450"/>
    <property type="match status" value="1"/>
</dbReference>
<evidence type="ECO:0000313" key="3">
    <source>
        <dbReference type="EMBL" id="KAH9371412.1"/>
    </source>
</evidence>
<dbReference type="Proteomes" id="UP000821853">
    <property type="component" value="Chromosome 3"/>
</dbReference>
<keyword evidence="2" id="KW-0560">Oxidoreductase</keyword>
<accession>A0A9J6GAM4</accession>
<evidence type="ECO:0000313" key="4">
    <source>
        <dbReference type="Proteomes" id="UP000821853"/>
    </source>
</evidence>
<keyword evidence="4" id="KW-1185">Reference proteome</keyword>
<comment type="similarity">
    <text evidence="1">Belongs to the cytochrome P450 family.</text>
</comment>
<name>A0A9J6GAM4_HAELO</name>
<dbReference type="AlphaFoldDB" id="A0A9J6GAM4"/>
<dbReference type="Gene3D" id="1.10.630.10">
    <property type="entry name" value="Cytochrome P450"/>
    <property type="match status" value="1"/>
</dbReference>
<sequence>MKASKYFFRFSFRSPRFITRTAREDFEYKGVRYKAGLNIMSLTLLVHKDPAAWSEPERFDSDR</sequence>
<keyword evidence="2" id="KW-0503">Monooxygenase</keyword>
<dbReference type="GO" id="GO:0016705">
    <property type="term" value="F:oxidoreductase activity, acting on paired donors, with incorporation or reduction of molecular oxygen"/>
    <property type="evidence" value="ECO:0007669"/>
    <property type="project" value="InterPro"/>
</dbReference>
<dbReference type="InterPro" id="IPR036396">
    <property type="entry name" value="Cyt_P450_sf"/>
</dbReference>
<gene>
    <name evidence="3" type="ORF">HPB48_012225</name>
</gene>
<proteinExistence type="inferred from homology"/>
<dbReference type="GO" id="GO:0004497">
    <property type="term" value="F:monooxygenase activity"/>
    <property type="evidence" value="ECO:0007669"/>
    <property type="project" value="UniProtKB-KW"/>
</dbReference>
<protein>
    <submittedName>
        <fullName evidence="3">Uncharacterized protein</fullName>
    </submittedName>
</protein>
<dbReference type="GO" id="GO:0020037">
    <property type="term" value="F:heme binding"/>
    <property type="evidence" value="ECO:0007669"/>
    <property type="project" value="InterPro"/>
</dbReference>
<comment type="caution">
    <text evidence="3">The sequence shown here is derived from an EMBL/GenBank/DDBJ whole genome shotgun (WGS) entry which is preliminary data.</text>
</comment>
<dbReference type="InterPro" id="IPR001128">
    <property type="entry name" value="Cyt_P450"/>
</dbReference>
<evidence type="ECO:0000256" key="2">
    <source>
        <dbReference type="ARBA" id="ARBA00023033"/>
    </source>
</evidence>
<dbReference type="EMBL" id="JABSTR010000005">
    <property type="protein sequence ID" value="KAH9371412.1"/>
    <property type="molecule type" value="Genomic_DNA"/>
</dbReference>
<evidence type="ECO:0000256" key="1">
    <source>
        <dbReference type="ARBA" id="ARBA00010617"/>
    </source>
</evidence>